<name>A0A0B4EXR4_9FUSO</name>
<evidence type="ECO:0000256" key="1">
    <source>
        <dbReference type="SAM" id="MobiDB-lite"/>
    </source>
</evidence>
<feature type="region of interest" description="Disordered" evidence="1">
    <location>
        <begin position="1"/>
        <end position="22"/>
    </location>
</feature>
<protein>
    <submittedName>
        <fullName evidence="2">Uncharacterized protein</fullName>
    </submittedName>
</protein>
<accession>A0A0B4EXR4</accession>
<gene>
    <name evidence="2" type="ORF">C095_02825</name>
</gene>
<dbReference type="AlphaFoldDB" id="A0A0B4EXR4"/>
<dbReference type="Proteomes" id="UP000031184">
    <property type="component" value="Unassembled WGS sequence"/>
</dbReference>
<organism evidence="2 3">
    <name type="scientific">Fusobacterium necrophorum subsp. funduliforme B35</name>
    <dbReference type="NCBI Taxonomy" id="1226633"/>
    <lineage>
        <taxon>Bacteria</taxon>
        <taxon>Fusobacteriati</taxon>
        <taxon>Fusobacteriota</taxon>
        <taxon>Fusobacteriia</taxon>
        <taxon>Fusobacteriales</taxon>
        <taxon>Fusobacteriaceae</taxon>
        <taxon>Fusobacterium</taxon>
    </lineage>
</organism>
<feature type="compositionally biased region" description="Basic and acidic residues" evidence="1">
    <location>
        <begin position="8"/>
        <end position="20"/>
    </location>
</feature>
<reference evidence="2 3" key="1">
    <citation type="submission" date="2013-08" db="EMBL/GenBank/DDBJ databases">
        <title>An opportunistic ruminal bacterium that causes liver abscesses in cattle.</title>
        <authorList>
            <person name="Benahmed F.H."/>
            <person name="Rasmussen M."/>
            <person name="Harbottle H."/>
            <person name="Soppet D."/>
            <person name="Nagaraja T.G."/>
            <person name="Davidson M."/>
        </authorList>
    </citation>
    <scope>NUCLEOTIDE SEQUENCE [LARGE SCALE GENOMIC DNA]</scope>
    <source>
        <strain evidence="2 3">B35</strain>
    </source>
</reference>
<sequence length="43" mass="5175">MRNGTFQRIKERSSNPDRKSSYLTGNRSSYGVSFFDELREYFF</sequence>
<evidence type="ECO:0000313" key="2">
    <source>
        <dbReference type="EMBL" id="KID49724.1"/>
    </source>
</evidence>
<proteinExistence type="predicted"/>
<dbReference type="EMBL" id="AUZI01000011">
    <property type="protein sequence ID" value="KID49724.1"/>
    <property type="molecule type" value="Genomic_DNA"/>
</dbReference>
<comment type="caution">
    <text evidence="2">The sequence shown here is derived from an EMBL/GenBank/DDBJ whole genome shotgun (WGS) entry which is preliminary data.</text>
</comment>
<evidence type="ECO:0000313" key="3">
    <source>
        <dbReference type="Proteomes" id="UP000031184"/>
    </source>
</evidence>